<dbReference type="GO" id="GO:0045892">
    <property type="term" value="P:negative regulation of DNA-templated transcription"/>
    <property type="evidence" value="ECO:0007669"/>
    <property type="project" value="UniProtKB-ARBA"/>
</dbReference>
<name>A0A174LSL9_9CLOT</name>
<dbReference type="PANTHER" id="PTHR33677">
    <property type="entry name" value="TRANSCRIPTIONAL REPRESSOR FRMR-RELATED"/>
    <property type="match status" value="1"/>
</dbReference>
<evidence type="ECO:0000313" key="2">
    <source>
        <dbReference type="Proteomes" id="UP000095594"/>
    </source>
</evidence>
<accession>A0A174LSL9</accession>
<dbReference type="InterPro" id="IPR003735">
    <property type="entry name" value="Metal_Tscrpt_repr"/>
</dbReference>
<proteinExistence type="predicted"/>
<dbReference type="PANTHER" id="PTHR33677:SF3">
    <property type="entry name" value="COPPER-SENSING TRANSCRIPTIONAL REPRESSOR RICR"/>
    <property type="match status" value="1"/>
</dbReference>
<sequence length="119" mass="13295">MDSIEVLEHTHIGEDGHSFSHTHKNVEGHKHVHSHESTKDISNRLARAAGHLEFVRRMVKDERDCSEVLNQIAAVTSALNSVSRLILQGHIEECVTDAIQCGDKKVIEDLNKSLAKLIK</sequence>
<organism evidence="1 2">
    <name type="scientific">Clostridium disporicum</name>
    <dbReference type="NCBI Taxonomy" id="84024"/>
    <lineage>
        <taxon>Bacteria</taxon>
        <taxon>Bacillati</taxon>
        <taxon>Bacillota</taxon>
        <taxon>Clostridia</taxon>
        <taxon>Eubacteriales</taxon>
        <taxon>Clostridiaceae</taxon>
        <taxon>Clostridium</taxon>
    </lineage>
</organism>
<dbReference type="GO" id="GO:0003677">
    <property type="term" value="F:DNA binding"/>
    <property type="evidence" value="ECO:0007669"/>
    <property type="project" value="InterPro"/>
</dbReference>
<dbReference type="Gene3D" id="1.20.58.1000">
    <property type="entry name" value="Metal-sensitive repressor, helix protomer"/>
    <property type="match status" value="1"/>
</dbReference>
<dbReference type="EMBL" id="CYZX01000036">
    <property type="protein sequence ID" value="CUP24489.1"/>
    <property type="molecule type" value="Genomic_DNA"/>
</dbReference>
<dbReference type="AlphaFoldDB" id="A0A174LSL9"/>
<dbReference type="GO" id="GO:0046872">
    <property type="term" value="F:metal ion binding"/>
    <property type="evidence" value="ECO:0007669"/>
    <property type="project" value="InterPro"/>
</dbReference>
<evidence type="ECO:0000313" key="1">
    <source>
        <dbReference type="EMBL" id="CUP24489.1"/>
    </source>
</evidence>
<dbReference type="RefSeq" id="WP_055268424.1">
    <property type="nucleotide sequence ID" value="NZ_CABIXQ010000036.1"/>
</dbReference>
<dbReference type="Pfam" id="PF02583">
    <property type="entry name" value="Trns_repr_metal"/>
    <property type="match status" value="1"/>
</dbReference>
<dbReference type="OrthoDB" id="9811244at2"/>
<dbReference type="InterPro" id="IPR038390">
    <property type="entry name" value="Metal_Tscrpt_repr_sf"/>
</dbReference>
<reference evidence="1 2" key="1">
    <citation type="submission" date="2015-09" db="EMBL/GenBank/DDBJ databases">
        <authorList>
            <consortium name="Pathogen Informatics"/>
        </authorList>
    </citation>
    <scope>NUCLEOTIDE SEQUENCE [LARGE SCALE GENOMIC DNA]</scope>
    <source>
        <strain evidence="1 2">2789STDY5834856</strain>
    </source>
</reference>
<dbReference type="Proteomes" id="UP000095594">
    <property type="component" value="Unassembled WGS sequence"/>
</dbReference>
<gene>
    <name evidence="1" type="primary">csoR_5</name>
    <name evidence="1" type="ORF">ERS852471_03266</name>
</gene>
<protein>
    <submittedName>
        <fullName evidence="1">Copper-sensing transcriptional repressor CsoR</fullName>
    </submittedName>
</protein>